<name>A0A9D2SR01_9FIRM</name>
<evidence type="ECO:0000313" key="2">
    <source>
        <dbReference type="Proteomes" id="UP000823891"/>
    </source>
</evidence>
<dbReference type="Pfam" id="PF02082">
    <property type="entry name" value="Rrf2"/>
    <property type="match status" value="1"/>
</dbReference>
<evidence type="ECO:0000313" key="1">
    <source>
        <dbReference type="EMBL" id="HJC25559.1"/>
    </source>
</evidence>
<dbReference type="InterPro" id="IPR000944">
    <property type="entry name" value="Tscrpt_reg_Rrf2"/>
</dbReference>
<dbReference type="PANTHER" id="PTHR33221:SF15">
    <property type="entry name" value="HTH-TYPE TRANSCRIPTIONAL REGULATOR YWGB-RELATED"/>
    <property type="match status" value="1"/>
</dbReference>
<dbReference type="AlphaFoldDB" id="A0A9D2SR01"/>
<dbReference type="Proteomes" id="UP000823891">
    <property type="component" value="Unassembled WGS sequence"/>
</dbReference>
<dbReference type="InterPro" id="IPR036390">
    <property type="entry name" value="WH_DNA-bd_sf"/>
</dbReference>
<dbReference type="SUPFAM" id="SSF46785">
    <property type="entry name" value="Winged helix' DNA-binding domain"/>
    <property type="match status" value="1"/>
</dbReference>
<organism evidence="1 2">
    <name type="scientific">Candidatus Eisenbergiella merdavium</name>
    <dbReference type="NCBI Taxonomy" id="2838551"/>
    <lineage>
        <taxon>Bacteria</taxon>
        <taxon>Bacillati</taxon>
        <taxon>Bacillota</taxon>
        <taxon>Clostridia</taxon>
        <taxon>Lachnospirales</taxon>
        <taxon>Lachnospiraceae</taxon>
        <taxon>Eisenbergiella</taxon>
    </lineage>
</organism>
<dbReference type="Gene3D" id="1.10.10.10">
    <property type="entry name" value="Winged helix-like DNA-binding domain superfamily/Winged helix DNA-binding domain"/>
    <property type="match status" value="1"/>
</dbReference>
<protein>
    <submittedName>
        <fullName evidence="1">Rrf2 family transcriptional regulator</fullName>
    </submittedName>
</protein>
<reference evidence="1" key="1">
    <citation type="journal article" date="2021" name="PeerJ">
        <title>Extensive microbial diversity within the chicken gut microbiome revealed by metagenomics and culture.</title>
        <authorList>
            <person name="Gilroy R."/>
            <person name="Ravi A."/>
            <person name="Getino M."/>
            <person name="Pursley I."/>
            <person name="Horton D.L."/>
            <person name="Alikhan N.F."/>
            <person name="Baker D."/>
            <person name="Gharbi K."/>
            <person name="Hall N."/>
            <person name="Watson M."/>
            <person name="Adriaenssens E.M."/>
            <person name="Foster-Nyarko E."/>
            <person name="Jarju S."/>
            <person name="Secka A."/>
            <person name="Antonio M."/>
            <person name="Oren A."/>
            <person name="Chaudhuri R.R."/>
            <person name="La Ragione R."/>
            <person name="Hildebrand F."/>
            <person name="Pallen M.J."/>
        </authorList>
    </citation>
    <scope>NUCLEOTIDE SEQUENCE</scope>
    <source>
        <strain evidence="1">USAMLcec2-132</strain>
    </source>
</reference>
<reference evidence="1" key="2">
    <citation type="submission" date="2021-04" db="EMBL/GenBank/DDBJ databases">
        <authorList>
            <person name="Gilroy R."/>
        </authorList>
    </citation>
    <scope>NUCLEOTIDE SEQUENCE</scope>
    <source>
        <strain evidence="1">USAMLcec2-132</strain>
    </source>
</reference>
<proteinExistence type="predicted"/>
<dbReference type="PANTHER" id="PTHR33221">
    <property type="entry name" value="WINGED HELIX-TURN-HELIX TRANSCRIPTIONAL REGULATOR, RRF2 FAMILY"/>
    <property type="match status" value="1"/>
</dbReference>
<dbReference type="GO" id="GO:0005829">
    <property type="term" value="C:cytosol"/>
    <property type="evidence" value="ECO:0007669"/>
    <property type="project" value="TreeGrafter"/>
</dbReference>
<dbReference type="InterPro" id="IPR036388">
    <property type="entry name" value="WH-like_DNA-bd_sf"/>
</dbReference>
<sequence>MRLNTKCSIALHCLIFMAEYEDRVRVTSGLLAKSTGCNPVIIRNIMAALQKEKVITVARGVGGARLSAAPEELTLWQVFGAVEPGGLEHLIGMHPAPSEQCPVGRRISDVLAKPYGEIGAAVRERMEKITLRQLLDDYRSGGYN</sequence>
<dbReference type="GO" id="GO:0003700">
    <property type="term" value="F:DNA-binding transcription factor activity"/>
    <property type="evidence" value="ECO:0007669"/>
    <property type="project" value="TreeGrafter"/>
</dbReference>
<accession>A0A9D2SR01</accession>
<dbReference type="PROSITE" id="PS51197">
    <property type="entry name" value="HTH_RRF2_2"/>
    <property type="match status" value="1"/>
</dbReference>
<dbReference type="EMBL" id="DWWS01000067">
    <property type="protein sequence ID" value="HJC25559.1"/>
    <property type="molecule type" value="Genomic_DNA"/>
</dbReference>
<comment type="caution">
    <text evidence="1">The sequence shown here is derived from an EMBL/GenBank/DDBJ whole genome shotgun (WGS) entry which is preliminary data.</text>
</comment>
<gene>
    <name evidence="1" type="ORF">H9761_18000</name>
</gene>